<evidence type="ECO:0000313" key="5">
    <source>
        <dbReference type="Proteomes" id="UP000010816"/>
    </source>
</evidence>
<evidence type="ECO:0000259" key="3">
    <source>
        <dbReference type="Pfam" id="PF01636"/>
    </source>
</evidence>
<dbReference type="Gene3D" id="3.30.200.20">
    <property type="entry name" value="Phosphorylase Kinase, domain 1"/>
    <property type="match status" value="1"/>
</dbReference>
<dbReference type="InterPro" id="IPR011009">
    <property type="entry name" value="Kinase-like_dom_sf"/>
</dbReference>
<proteinExistence type="predicted"/>
<reference evidence="4 5" key="1">
    <citation type="submission" date="2011-09" db="EMBL/GenBank/DDBJ databases">
        <title>Complete sequence of chromosome of Thioflavicoccus mobilis 8321.</title>
        <authorList>
            <consortium name="US DOE Joint Genome Institute"/>
            <person name="Lucas S."/>
            <person name="Han J."/>
            <person name="Lapidus A."/>
            <person name="Cheng J.-F."/>
            <person name="Goodwin L."/>
            <person name="Pitluck S."/>
            <person name="Peters L."/>
            <person name="Ovchinnikova G."/>
            <person name="Lu M."/>
            <person name="Detter J.C."/>
            <person name="Han C."/>
            <person name="Tapia R."/>
            <person name="Land M."/>
            <person name="Hauser L."/>
            <person name="Kyrpides N."/>
            <person name="Ivanova N."/>
            <person name="Pagani I."/>
            <person name="Vogl K."/>
            <person name="Liu Z."/>
            <person name="Imhoff J."/>
            <person name="Thiel V."/>
            <person name="Frigaard N.-U."/>
            <person name="Bryant D."/>
            <person name="Woyke T."/>
        </authorList>
    </citation>
    <scope>NUCLEOTIDE SEQUENCE [LARGE SCALE GENOMIC DNA]</scope>
    <source>
        <strain evidence="4 5">8321</strain>
    </source>
</reference>
<name>L0H1S2_9GAMM</name>
<evidence type="ECO:0000256" key="1">
    <source>
        <dbReference type="ARBA" id="ARBA00022741"/>
    </source>
</evidence>
<sequence length="337" mass="37352">MTPDDRRQGLARWAEAQLGAAGLELAPASNDASFRRYWRLWHGERSLIAMDAPPEKEDSARFVRIAEMLRAIGLDVPEILAADLEQGFLLISDLGRASYLDVLDEASVGRLYGEALDALVVLQARAPRTGLPPYDEALLRRELGIFTEWLLDGLLGRSAAEIEGGPLAAVWDHLVANALEQPRVCVHRDFHSRNLMASAPGPGILDFQDAVIGPVTYDLVSLLRDCYIAWPPERVEEWARGYLDRAQQAGILRPGDEDRFTRWMDLMGIQRHLKAAGIFARLKLRDARPGYLGDIPRTLGYVMTVAPAYPELAPLVDLVGEQVLPACNGLIARQKTD</sequence>
<dbReference type="GO" id="GO:0016740">
    <property type="term" value="F:transferase activity"/>
    <property type="evidence" value="ECO:0007669"/>
    <property type="project" value="UniProtKB-KW"/>
</dbReference>
<evidence type="ECO:0000256" key="2">
    <source>
        <dbReference type="ARBA" id="ARBA00022840"/>
    </source>
</evidence>
<dbReference type="eggNOG" id="COG3178">
    <property type="taxonomic scope" value="Bacteria"/>
</dbReference>
<gene>
    <name evidence="4" type="ORF">Thimo_3524</name>
</gene>
<dbReference type="Pfam" id="PF01636">
    <property type="entry name" value="APH"/>
    <property type="match status" value="1"/>
</dbReference>
<dbReference type="RefSeq" id="WP_015282313.1">
    <property type="nucleotide sequence ID" value="NC_019940.1"/>
</dbReference>
<keyword evidence="1" id="KW-0547">Nucleotide-binding</keyword>
<evidence type="ECO:0000313" key="4">
    <source>
        <dbReference type="EMBL" id="AGA92186.1"/>
    </source>
</evidence>
<dbReference type="Proteomes" id="UP000010816">
    <property type="component" value="Chromosome"/>
</dbReference>
<keyword evidence="5" id="KW-1185">Reference proteome</keyword>
<dbReference type="Gene3D" id="3.90.1200.10">
    <property type="match status" value="1"/>
</dbReference>
<dbReference type="AlphaFoldDB" id="L0H1S2"/>
<keyword evidence="2" id="KW-0067">ATP-binding</keyword>
<dbReference type="HOGENOM" id="CLU_021467_1_0_6"/>
<dbReference type="PANTHER" id="PTHR33540:SF1">
    <property type="entry name" value="N-ACETYLMURAMATE_N-ACETYLGLUCOSAMINE KINASE"/>
    <property type="match status" value="1"/>
</dbReference>
<feature type="domain" description="Aminoglycoside phosphotransferase" evidence="3">
    <location>
        <begin position="25"/>
        <end position="245"/>
    </location>
</feature>
<accession>L0H1S2</accession>
<dbReference type="PATRIC" id="fig|765912.4.peg.3455"/>
<dbReference type="EMBL" id="CP003051">
    <property type="protein sequence ID" value="AGA92186.1"/>
    <property type="molecule type" value="Genomic_DNA"/>
</dbReference>
<dbReference type="GO" id="GO:0005524">
    <property type="term" value="F:ATP binding"/>
    <property type="evidence" value="ECO:0007669"/>
    <property type="project" value="UniProtKB-KW"/>
</dbReference>
<dbReference type="OrthoDB" id="9809275at2"/>
<dbReference type="InterPro" id="IPR002575">
    <property type="entry name" value="Aminoglycoside_PTrfase"/>
</dbReference>
<keyword evidence="4" id="KW-0808">Transferase</keyword>
<dbReference type="SUPFAM" id="SSF56112">
    <property type="entry name" value="Protein kinase-like (PK-like)"/>
    <property type="match status" value="1"/>
</dbReference>
<organism evidence="4 5">
    <name type="scientific">Thioflavicoccus mobilis 8321</name>
    <dbReference type="NCBI Taxonomy" id="765912"/>
    <lineage>
        <taxon>Bacteria</taxon>
        <taxon>Pseudomonadati</taxon>
        <taxon>Pseudomonadota</taxon>
        <taxon>Gammaproteobacteria</taxon>
        <taxon>Chromatiales</taxon>
        <taxon>Chromatiaceae</taxon>
        <taxon>Thioflavicoccus</taxon>
    </lineage>
</organism>
<dbReference type="PANTHER" id="PTHR33540">
    <property type="entry name" value="TRNA THREONYLCARBAMOYLADENOSINE BIOSYNTHESIS PROTEIN TSAE"/>
    <property type="match status" value="1"/>
</dbReference>
<dbReference type="STRING" id="765912.Thimo_3524"/>
<dbReference type="KEGG" id="tmb:Thimo_3524"/>
<protein>
    <submittedName>
        <fullName evidence="4">Aminoglycoside phosphotransferase</fullName>
    </submittedName>
</protein>